<dbReference type="Proteomes" id="UP000074866">
    <property type="component" value="Unassembled WGS sequence"/>
</dbReference>
<proteinExistence type="predicted"/>
<organism evidence="1 2">
    <name type="scientific">Paenibacillus jamilae</name>
    <dbReference type="NCBI Taxonomy" id="114136"/>
    <lineage>
        <taxon>Bacteria</taxon>
        <taxon>Bacillati</taxon>
        <taxon>Bacillota</taxon>
        <taxon>Bacilli</taxon>
        <taxon>Bacillales</taxon>
        <taxon>Paenibacillaceae</taxon>
        <taxon>Paenibacillus</taxon>
    </lineage>
</organism>
<name>A0ACC4ZZH6_9BACL</name>
<evidence type="ECO:0000313" key="1">
    <source>
        <dbReference type="EMBL" id="KTS84481.1"/>
    </source>
</evidence>
<keyword evidence="2" id="KW-1185">Reference proteome</keyword>
<gene>
    <name evidence="1" type="ORF">NS115_03910</name>
</gene>
<comment type="caution">
    <text evidence="1">The sequence shown here is derived from an EMBL/GenBank/DDBJ whole genome shotgun (WGS) entry which is preliminary data.</text>
</comment>
<evidence type="ECO:0000313" key="2">
    <source>
        <dbReference type="Proteomes" id="UP000074866"/>
    </source>
</evidence>
<accession>A0ACC4ZZH6</accession>
<protein>
    <submittedName>
        <fullName evidence="1">Uncharacterized protein</fullName>
    </submittedName>
</protein>
<reference evidence="1 2" key="1">
    <citation type="journal article" date="2016" name="Front. Microbiol.">
        <title>Genomic Resource of Rice Seed Associated Bacteria.</title>
        <authorList>
            <person name="Midha S."/>
            <person name="Bansal K."/>
            <person name="Sharma S."/>
            <person name="Kumar N."/>
            <person name="Patil P.P."/>
            <person name="Chaudhry V."/>
            <person name="Patil P.B."/>
        </authorList>
    </citation>
    <scope>NUCLEOTIDE SEQUENCE [LARGE SCALE GENOMIC DNA]</scope>
    <source>
        <strain evidence="1 2">NS115</strain>
    </source>
</reference>
<dbReference type="EMBL" id="LDRX01000015">
    <property type="protein sequence ID" value="KTS84481.1"/>
    <property type="molecule type" value="Genomic_DNA"/>
</dbReference>
<sequence length="356" mass="38639">MAGGNWDPTALPDRAGLYINFVDKAIQQIAGGARGIVAIPLTKYTGLAQPAKFFTVETEKQAQDLFGASNVKAISRAFLGGAKEVLVYTLPPIDNDHPEDVVYATAREAFEARPFNVFVYDGVVSAAEQDSGLAWTKRNREEGKHFTIVFGCLNPADDLTPSIGDARSVKLSDKYAINLISGVVLNGVEINSAEFAPYIAGLVAGTAINKSTTYAQIKVDDVTYRARNVEIKASLKKGSFLLVHDGEKVKVERGITTDLSKIRKVRAEQFIATDITKTGSDYYIGKLDNNDDGQKALIGAIKAYLENLANSNVLVLSSIVVELDPEHESKGDQVFLRIAFIEVDSMEQIFLSINVG</sequence>